<comment type="caution">
    <text evidence="2">The sequence shown here is derived from an EMBL/GenBank/DDBJ whole genome shotgun (WGS) entry which is preliminary data.</text>
</comment>
<dbReference type="AlphaFoldDB" id="A0A9N8EWG2"/>
<dbReference type="Gene3D" id="3.80.10.10">
    <property type="entry name" value="Ribonuclease Inhibitor"/>
    <property type="match status" value="1"/>
</dbReference>
<evidence type="ECO:0000313" key="3">
    <source>
        <dbReference type="Proteomes" id="UP001153069"/>
    </source>
</evidence>
<reference evidence="2" key="1">
    <citation type="submission" date="2020-06" db="EMBL/GenBank/DDBJ databases">
        <authorList>
            <consortium name="Plant Systems Biology data submission"/>
        </authorList>
    </citation>
    <scope>NUCLEOTIDE SEQUENCE</scope>
    <source>
        <strain evidence="2">D6</strain>
    </source>
</reference>
<feature type="region of interest" description="Disordered" evidence="1">
    <location>
        <begin position="393"/>
        <end position="429"/>
    </location>
</feature>
<feature type="compositionally biased region" description="Basic and acidic residues" evidence="1">
    <location>
        <begin position="403"/>
        <end position="429"/>
    </location>
</feature>
<dbReference type="SUPFAM" id="SSF52047">
    <property type="entry name" value="RNI-like"/>
    <property type="match status" value="1"/>
</dbReference>
<feature type="compositionally biased region" description="Polar residues" evidence="1">
    <location>
        <begin position="393"/>
        <end position="402"/>
    </location>
</feature>
<gene>
    <name evidence="2" type="ORF">SEMRO_2502_G329510.1</name>
</gene>
<evidence type="ECO:0000256" key="1">
    <source>
        <dbReference type="SAM" id="MobiDB-lite"/>
    </source>
</evidence>
<dbReference type="EMBL" id="CAICTM010002500">
    <property type="protein sequence ID" value="CAB9529432.1"/>
    <property type="molecule type" value="Genomic_DNA"/>
</dbReference>
<name>A0A9N8EWG2_9STRA</name>
<keyword evidence="3" id="KW-1185">Reference proteome</keyword>
<sequence length="429" mass="48924">MANELRKSFFESIGVPAKVAATLASPNMQEIVAEDLPCFNIEQVSNSGGALRMEKFYASCAGSIGAVTPEQLRRVLESIDRNRFRELVIHIGDPVREELMKHLEYLDHLEILAIMGMPYRVHEPSVEDKNMAEFVRHLPGKLNKLTLCFFTPYIPNLFQQVPLSQPHLRELEIQINLRSDFGPVANLIQQLPALESLTFNNVIFEDPSQQAGGNDTSTTTMQPLVDAIQVHGPTNLKKLSFLHMQFTVSQLKMWAWLIARLPNLEEIVFCVRKVVNAELMDAFEPVLNLVKDSSKLTKLRNIKLLKDIRGEQFGHGVPMYLKFPLDDKTKRGLRYRTGIVRAKSILGDDSPSLHKSVLALVAYRNRVDILDHLLTNFPVLYARAALDRLQNTGEAPHQQNHTQQDRIQEARKAQEEARNMHRERQFHND</sequence>
<evidence type="ECO:0000313" key="2">
    <source>
        <dbReference type="EMBL" id="CAB9529432.1"/>
    </source>
</evidence>
<organism evidence="2 3">
    <name type="scientific">Seminavis robusta</name>
    <dbReference type="NCBI Taxonomy" id="568900"/>
    <lineage>
        <taxon>Eukaryota</taxon>
        <taxon>Sar</taxon>
        <taxon>Stramenopiles</taxon>
        <taxon>Ochrophyta</taxon>
        <taxon>Bacillariophyta</taxon>
        <taxon>Bacillariophyceae</taxon>
        <taxon>Bacillariophycidae</taxon>
        <taxon>Naviculales</taxon>
        <taxon>Naviculaceae</taxon>
        <taxon>Seminavis</taxon>
    </lineage>
</organism>
<accession>A0A9N8EWG2</accession>
<dbReference type="InterPro" id="IPR032675">
    <property type="entry name" value="LRR_dom_sf"/>
</dbReference>
<proteinExistence type="predicted"/>
<protein>
    <submittedName>
        <fullName evidence="2">Uncharacterized protein</fullName>
    </submittedName>
</protein>
<dbReference type="Proteomes" id="UP001153069">
    <property type="component" value="Unassembled WGS sequence"/>
</dbReference>